<evidence type="ECO:0000256" key="1">
    <source>
        <dbReference type="SAM" id="Coils"/>
    </source>
</evidence>
<keyword evidence="3" id="KW-1185">Reference proteome</keyword>
<dbReference type="EMBL" id="FQVL01000021">
    <property type="protein sequence ID" value="SHF40015.1"/>
    <property type="molecule type" value="Genomic_DNA"/>
</dbReference>
<keyword evidence="1" id="KW-0175">Coiled coil</keyword>
<gene>
    <name evidence="2" type="ORF">SAMN05444392_1213</name>
</gene>
<name>A0A1M5BC63_9BACL</name>
<dbReference type="Proteomes" id="UP000184476">
    <property type="component" value="Unassembled WGS sequence"/>
</dbReference>
<evidence type="ECO:0000313" key="3">
    <source>
        <dbReference type="Proteomes" id="UP000184476"/>
    </source>
</evidence>
<accession>A0A1M5BC63</accession>
<proteinExistence type="predicted"/>
<dbReference type="RefSeq" id="WP_073158347.1">
    <property type="nucleotide sequence ID" value="NZ_FQVL01000021.1"/>
</dbReference>
<dbReference type="OrthoDB" id="2621482at2"/>
<organism evidence="2 3">
    <name type="scientific">Seinonella peptonophila</name>
    <dbReference type="NCBI Taxonomy" id="112248"/>
    <lineage>
        <taxon>Bacteria</taxon>
        <taxon>Bacillati</taxon>
        <taxon>Bacillota</taxon>
        <taxon>Bacilli</taxon>
        <taxon>Bacillales</taxon>
        <taxon>Thermoactinomycetaceae</taxon>
        <taxon>Seinonella</taxon>
    </lineage>
</organism>
<feature type="coiled-coil region" evidence="1">
    <location>
        <begin position="106"/>
        <end position="133"/>
    </location>
</feature>
<evidence type="ECO:0000313" key="2">
    <source>
        <dbReference type="EMBL" id="SHF40015.1"/>
    </source>
</evidence>
<dbReference type="STRING" id="112248.SAMN05444392_1213"/>
<dbReference type="AlphaFoldDB" id="A0A1M5BC63"/>
<reference evidence="2 3" key="1">
    <citation type="submission" date="2016-11" db="EMBL/GenBank/DDBJ databases">
        <authorList>
            <person name="Jaros S."/>
            <person name="Januszkiewicz K."/>
            <person name="Wedrychowicz H."/>
        </authorList>
    </citation>
    <scope>NUCLEOTIDE SEQUENCE [LARGE SCALE GENOMIC DNA]</scope>
    <source>
        <strain evidence="2 3">DSM 44666</strain>
    </source>
</reference>
<sequence>MNLQPPQIYADWAKCFRLLKDESQDEEAILSVIHQGKIDWVPGVSSRFLKRLNEVIDDRFQKSANKLRQDLQRAQAKEHLLVPALIAERKRSEFVIRLVMMPAIPNEQKQKILEALNDAIKKLQKGLEDSARQNDSTGKLYNIINRNPVTVEIPQIPIEEEKKEPSFFTTLIKMLKKK</sequence>
<protein>
    <submittedName>
        <fullName evidence="2">Uncharacterized protein</fullName>
    </submittedName>
</protein>